<name>X0TW27_9ZZZZ</name>
<protein>
    <submittedName>
        <fullName evidence="1">Uncharacterized protein</fullName>
    </submittedName>
</protein>
<organism evidence="1">
    <name type="scientific">marine sediment metagenome</name>
    <dbReference type="NCBI Taxonomy" id="412755"/>
    <lineage>
        <taxon>unclassified sequences</taxon>
        <taxon>metagenomes</taxon>
        <taxon>ecological metagenomes</taxon>
    </lineage>
</organism>
<accession>X0TW27</accession>
<proteinExistence type="predicted"/>
<dbReference type="EMBL" id="BARS01015607">
    <property type="protein sequence ID" value="GAF92347.1"/>
    <property type="molecule type" value="Genomic_DNA"/>
</dbReference>
<sequence>MTSEENNEEQGILEGLLSSVQRIKGTVEDILDELEQMENGQPFYRHHDAYHAGLDYGHSE</sequence>
<reference evidence="1" key="1">
    <citation type="journal article" date="2014" name="Front. Microbiol.">
        <title>High frequency of phylogenetically diverse reductive dehalogenase-homologous genes in deep subseafloor sedimentary metagenomes.</title>
        <authorList>
            <person name="Kawai M."/>
            <person name="Futagami T."/>
            <person name="Toyoda A."/>
            <person name="Takaki Y."/>
            <person name="Nishi S."/>
            <person name="Hori S."/>
            <person name="Arai W."/>
            <person name="Tsubouchi T."/>
            <person name="Morono Y."/>
            <person name="Uchiyama I."/>
            <person name="Ito T."/>
            <person name="Fujiyama A."/>
            <person name="Inagaki F."/>
            <person name="Takami H."/>
        </authorList>
    </citation>
    <scope>NUCLEOTIDE SEQUENCE</scope>
    <source>
        <strain evidence="1">Expedition CK06-06</strain>
    </source>
</reference>
<comment type="caution">
    <text evidence="1">The sequence shown here is derived from an EMBL/GenBank/DDBJ whole genome shotgun (WGS) entry which is preliminary data.</text>
</comment>
<dbReference type="AlphaFoldDB" id="X0TW27"/>
<evidence type="ECO:0000313" key="1">
    <source>
        <dbReference type="EMBL" id="GAF92347.1"/>
    </source>
</evidence>
<gene>
    <name evidence="1" type="ORF">S01H1_25796</name>
</gene>